<dbReference type="InterPro" id="IPR001478">
    <property type="entry name" value="PDZ"/>
</dbReference>
<dbReference type="SUPFAM" id="SSF52096">
    <property type="entry name" value="ClpP/crotonase"/>
    <property type="match status" value="1"/>
</dbReference>
<protein>
    <submittedName>
        <fullName evidence="3">Carboxyl-terminal protease</fullName>
    </submittedName>
</protein>
<dbReference type="RefSeq" id="WP_155695989.1">
    <property type="nucleotide sequence ID" value="NZ_WOCD01000003.1"/>
</dbReference>
<name>A0A6N8FDN3_9GAMM</name>
<dbReference type="InterPro" id="IPR029045">
    <property type="entry name" value="ClpP/crotonase-like_dom_sf"/>
</dbReference>
<dbReference type="InterPro" id="IPR036034">
    <property type="entry name" value="PDZ_sf"/>
</dbReference>
<keyword evidence="1" id="KW-0732">Signal</keyword>
<dbReference type="GO" id="GO:0030288">
    <property type="term" value="C:outer membrane-bounded periplasmic space"/>
    <property type="evidence" value="ECO:0007669"/>
    <property type="project" value="TreeGrafter"/>
</dbReference>
<dbReference type="OrthoDB" id="7168509at2"/>
<keyword evidence="4" id="KW-1185">Reference proteome</keyword>
<dbReference type="Gene3D" id="2.30.42.10">
    <property type="match status" value="1"/>
</dbReference>
<dbReference type="GO" id="GO:0007165">
    <property type="term" value="P:signal transduction"/>
    <property type="evidence" value="ECO:0007669"/>
    <property type="project" value="TreeGrafter"/>
</dbReference>
<dbReference type="GO" id="GO:0004175">
    <property type="term" value="F:endopeptidase activity"/>
    <property type="evidence" value="ECO:0007669"/>
    <property type="project" value="TreeGrafter"/>
</dbReference>
<gene>
    <name evidence="3" type="ORF">GNP35_10250</name>
</gene>
<evidence type="ECO:0000256" key="1">
    <source>
        <dbReference type="SAM" id="SignalP"/>
    </source>
</evidence>
<evidence type="ECO:0000313" key="4">
    <source>
        <dbReference type="Proteomes" id="UP000439994"/>
    </source>
</evidence>
<dbReference type="PROSITE" id="PS51257">
    <property type="entry name" value="PROKAR_LIPOPROTEIN"/>
    <property type="match status" value="1"/>
</dbReference>
<dbReference type="PANTHER" id="PTHR32060">
    <property type="entry name" value="TAIL-SPECIFIC PROTEASE"/>
    <property type="match status" value="1"/>
</dbReference>
<keyword evidence="3" id="KW-0378">Hydrolase</keyword>
<dbReference type="CDD" id="cd07561">
    <property type="entry name" value="Peptidase_S41_CPP_like"/>
    <property type="match status" value="1"/>
</dbReference>
<dbReference type="InterPro" id="IPR005151">
    <property type="entry name" value="Tail-specific_protease"/>
</dbReference>
<dbReference type="Gene3D" id="3.30.750.170">
    <property type="match status" value="1"/>
</dbReference>
<dbReference type="AlphaFoldDB" id="A0A6N8FDN3"/>
<reference evidence="3 4" key="1">
    <citation type="submission" date="2019-11" db="EMBL/GenBank/DDBJ databases">
        <title>P. haliotis isolates from Z. marina roots.</title>
        <authorList>
            <person name="Cohen M."/>
            <person name="Jospin G."/>
            <person name="Eisen J.A."/>
            <person name="Coil D.A."/>
        </authorList>
    </citation>
    <scope>NUCLEOTIDE SEQUENCE [LARGE SCALE GENOMIC DNA]</scope>
    <source>
        <strain evidence="3 4">UCD-MCMsp1aY</strain>
    </source>
</reference>
<evidence type="ECO:0000259" key="2">
    <source>
        <dbReference type="PROSITE" id="PS50106"/>
    </source>
</evidence>
<dbReference type="InterPro" id="IPR041613">
    <property type="entry name" value="Pept_S41_N"/>
</dbReference>
<dbReference type="GO" id="GO:0006508">
    <property type="term" value="P:proteolysis"/>
    <property type="evidence" value="ECO:0007669"/>
    <property type="project" value="UniProtKB-KW"/>
</dbReference>
<dbReference type="PANTHER" id="PTHR32060:SF30">
    <property type="entry name" value="CARBOXY-TERMINAL PROCESSING PROTEASE CTPA"/>
    <property type="match status" value="1"/>
</dbReference>
<dbReference type="SMART" id="SM00245">
    <property type="entry name" value="TSPc"/>
    <property type="match status" value="1"/>
</dbReference>
<feature type="domain" description="PDZ" evidence="2">
    <location>
        <begin position="109"/>
        <end position="155"/>
    </location>
</feature>
<dbReference type="Pfam" id="PF03572">
    <property type="entry name" value="Peptidase_S41"/>
    <property type="match status" value="1"/>
</dbReference>
<feature type="chain" id="PRO_5026830584" evidence="1">
    <location>
        <begin position="20"/>
        <end position="458"/>
    </location>
</feature>
<keyword evidence="3" id="KW-0645">Protease</keyword>
<dbReference type="Proteomes" id="UP000439994">
    <property type="component" value="Unassembled WGS sequence"/>
</dbReference>
<feature type="signal peptide" evidence="1">
    <location>
        <begin position="1"/>
        <end position="19"/>
    </location>
</feature>
<sequence>MFSSKKLVAAIFATGLLSACGGGSDSVEQVELTGGGYSYCSAPDANAKLFTYMKNWYFWNRDLPTEFDPEAYADISSAIDSMRVAQDKFSFSMSTEEYDDYVNSVFFGYGFSHSVNETEDGLLIRYVYEAGTPAQNGLRRGDTMTEINGKPMSEIIAEVNGGSKTLGDFFGPNEDGYSIDIKFEKPNGDVKEATITKGSITANTVLAKEVKQVTLDEEEKNVGYLVFNSFDSVSEEELNTAFDSFSSDGIDELVLDLRYNGGGLIRVANQLSSQIAGDAVIDETFVQYRYNNKQSANNQTVPFSLGQGVEKMNLDRVVVLTSEGSCSSSELVINSLKPFIEVVTVGNQTCGKPVGMSPTEICDDVVFAINFDSVNAAGEGEYYDGLEVDCQVDEVVTGDWGVDTDPMYAEGINYLKTGSCSNGTQKHGLVTAQSSATEKKAKQKIDWTKGPIKAQNLL</sequence>
<dbReference type="GO" id="GO:0008236">
    <property type="term" value="F:serine-type peptidase activity"/>
    <property type="evidence" value="ECO:0007669"/>
    <property type="project" value="InterPro"/>
</dbReference>
<dbReference type="Gene3D" id="3.90.226.10">
    <property type="entry name" value="2-enoyl-CoA Hydratase, Chain A, domain 1"/>
    <property type="match status" value="1"/>
</dbReference>
<comment type="caution">
    <text evidence="3">The sequence shown here is derived from an EMBL/GenBank/DDBJ whole genome shotgun (WGS) entry which is preliminary data.</text>
</comment>
<dbReference type="Pfam" id="PF18294">
    <property type="entry name" value="Pept_S41_N"/>
    <property type="match status" value="1"/>
</dbReference>
<organism evidence="3 4">
    <name type="scientific">Psychrosphaera haliotis</name>
    <dbReference type="NCBI Taxonomy" id="555083"/>
    <lineage>
        <taxon>Bacteria</taxon>
        <taxon>Pseudomonadati</taxon>
        <taxon>Pseudomonadota</taxon>
        <taxon>Gammaproteobacteria</taxon>
        <taxon>Alteromonadales</taxon>
        <taxon>Pseudoalteromonadaceae</taxon>
        <taxon>Psychrosphaera</taxon>
    </lineage>
</organism>
<accession>A0A6N8FDN3</accession>
<evidence type="ECO:0000313" key="3">
    <source>
        <dbReference type="EMBL" id="MUH72842.1"/>
    </source>
</evidence>
<dbReference type="EMBL" id="WOCD01000003">
    <property type="protein sequence ID" value="MUH72842.1"/>
    <property type="molecule type" value="Genomic_DNA"/>
</dbReference>
<proteinExistence type="predicted"/>
<dbReference type="PROSITE" id="PS50106">
    <property type="entry name" value="PDZ"/>
    <property type="match status" value="1"/>
</dbReference>